<dbReference type="PANTHER" id="PTHR12131">
    <property type="entry name" value="ATP-DEPENDENT RNA AND DNA HELICASE"/>
    <property type="match status" value="1"/>
</dbReference>
<gene>
    <name evidence="8" type="ORF">LZC95_24430</name>
</gene>
<feature type="domain" description="Helicase ATP-binding" evidence="6">
    <location>
        <begin position="58"/>
        <end position="214"/>
    </location>
</feature>
<evidence type="ECO:0000259" key="7">
    <source>
        <dbReference type="PROSITE" id="PS51194"/>
    </source>
</evidence>
<dbReference type="SMART" id="SM00487">
    <property type="entry name" value="DEXDc"/>
    <property type="match status" value="1"/>
</dbReference>
<dbReference type="PROSITE" id="PS51194">
    <property type="entry name" value="HELICASE_CTER"/>
    <property type="match status" value="1"/>
</dbReference>
<dbReference type="PANTHER" id="PTHR12131:SF1">
    <property type="entry name" value="ATP-DEPENDENT RNA HELICASE SUPV3L1, MITOCHONDRIAL-RELATED"/>
    <property type="match status" value="1"/>
</dbReference>
<dbReference type="Gene3D" id="3.40.50.300">
    <property type="entry name" value="P-loop containing nucleotide triphosphate hydrolases"/>
    <property type="match status" value="2"/>
</dbReference>
<evidence type="ECO:0000256" key="3">
    <source>
        <dbReference type="ARBA" id="ARBA00022806"/>
    </source>
</evidence>
<accession>A0ABZ2KSC8</accession>
<evidence type="ECO:0000313" key="8">
    <source>
        <dbReference type="EMBL" id="WXA99950.1"/>
    </source>
</evidence>
<dbReference type="Proteomes" id="UP001379533">
    <property type="component" value="Chromosome"/>
</dbReference>
<dbReference type="PROSITE" id="PS51192">
    <property type="entry name" value="HELICASE_ATP_BIND_1"/>
    <property type="match status" value="1"/>
</dbReference>
<keyword evidence="4" id="KW-0067">ATP-binding</keyword>
<dbReference type="InterPro" id="IPR011545">
    <property type="entry name" value="DEAD/DEAH_box_helicase_dom"/>
</dbReference>
<dbReference type="CDD" id="cd17921">
    <property type="entry name" value="DEXHc_Ski2"/>
    <property type="match status" value="1"/>
</dbReference>
<evidence type="ECO:0000256" key="1">
    <source>
        <dbReference type="ARBA" id="ARBA00022741"/>
    </source>
</evidence>
<keyword evidence="2" id="KW-0378">Hydrolase</keyword>
<reference evidence="8 9" key="1">
    <citation type="submission" date="2021-12" db="EMBL/GenBank/DDBJ databases">
        <title>Discovery of the Pendulisporaceae a myxobacterial family with distinct sporulation behavior and unique specialized metabolism.</title>
        <authorList>
            <person name="Garcia R."/>
            <person name="Popoff A."/>
            <person name="Bader C.D."/>
            <person name="Loehr J."/>
            <person name="Walesch S."/>
            <person name="Walt C."/>
            <person name="Boldt J."/>
            <person name="Bunk B."/>
            <person name="Haeckl F.J.F.P.J."/>
            <person name="Gunesch A.P."/>
            <person name="Birkelbach J."/>
            <person name="Nuebel U."/>
            <person name="Pietschmann T."/>
            <person name="Bach T."/>
            <person name="Mueller R."/>
        </authorList>
    </citation>
    <scope>NUCLEOTIDE SEQUENCE [LARGE SCALE GENOMIC DNA]</scope>
    <source>
        <strain evidence="8 9">MSr12523</strain>
    </source>
</reference>
<dbReference type="InterPro" id="IPR001650">
    <property type="entry name" value="Helicase_C-like"/>
</dbReference>
<dbReference type="Pfam" id="PF00271">
    <property type="entry name" value="Helicase_C"/>
    <property type="match status" value="1"/>
</dbReference>
<keyword evidence="1" id="KW-0547">Nucleotide-binding</keyword>
<dbReference type="SUPFAM" id="SSF52540">
    <property type="entry name" value="P-loop containing nucleoside triphosphate hydrolases"/>
    <property type="match status" value="1"/>
</dbReference>
<name>A0ABZ2KSC8_9BACT</name>
<dbReference type="SMART" id="SM00490">
    <property type="entry name" value="HELICc"/>
    <property type="match status" value="1"/>
</dbReference>
<feature type="domain" description="Helicase C-terminal" evidence="7">
    <location>
        <begin position="266"/>
        <end position="439"/>
    </location>
</feature>
<dbReference type="InterPro" id="IPR014001">
    <property type="entry name" value="Helicase_ATP-bd"/>
</dbReference>
<dbReference type="InterPro" id="IPR050699">
    <property type="entry name" value="RNA-DNA_Helicase"/>
</dbReference>
<keyword evidence="9" id="KW-1185">Reference proteome</keyword>
<evidence type="ECO:0000256" key="2">
    <source>
        <dbReference type="ARBA" id="ARBA00022801"/>
    </source>
</evidence>
<dbReference type="InterPro" id="IPR021904">
    <property type="entry name" value="DUF3516"/>
</dbReference>
<dbReference type="Pfam" id="PF00270">
    <property type="entry name" value="DEAD"/>
    <property type="match status" value="1"/>
</dbReference>
<sequence length="854" mass="96845">MQSDDISDERLDPQEDTRLGRRLPHPDDIIDRQKLLDSFIDYTTEIGLSLYPAQEEALLEIFSGKNVILNTPTGSGKSLVATAMHFLATAEGRRSFYTCPIKALVSEKFFALCREFGPDRVGMMTGDAAVNRDAPIICCTQEILANLALRDGDQADVDYVIMDEFHYYSDKDRGVSWQIPLLTLPQATFLLMSATFGDTAPFERYLNDLTGIETAVVRGTDRPVPLDFEYRETPLHETVADMAKAGKIPLYLVHFTQRACAEEAQNLMSVDLCTKEEKKAIAAAMAGARFDSPYGKDIQKFLRHGIGVHHAGLLPKYRLLVETLAQKGHLKVICGTDTLGVGVNIPIRTVVFTKLCKFDGERTAILSVRDFQQVSGRAGRKGFDDRGSVVVQAPEHVVENLRLEAKAGNDPAKRRKIVKKKPPEKGYVHWDKNTFTKLIESPPEPLVSRFSVSHGMLMQVLEREHGGCRAMARLIWHSHERRAQKRIHGKTTAMLFRSLVDAGVIEVQGRTVVVNADLQEDFSLHHALSLYLLDTLDRIDPEADAETYALDVLTLVESILENPEVVLMRQLDAIKTKKMAEMKAAGMEYDDRMEELAKLDYPKPNRDFIYNTFNAFAAKHPWVGQDNIRPKSVARDMYETYMSFREYVNEYGLERSEGLLLRYLSDVYKVLVETVPRYAKTDELDDIAVYFGAIVRQVDSSLLDEWEKMRDPSRVEALAAGKPREESQEPEGPKDITRDERAFTVLLRNEMYRFLRALAKRDYETAAEIVAPVSVLELKEKLAPYFEEHAIIRVDPEARRPALYRIDQGETRWRIEQTVLDPEGNNDWLVVCTVDLERARQEGRVVLTLEHLGT</sequence>
<dbReference type="Pfam" id="PF12029">
    <property type="entry name" value="DUF3516"/>
    <property type="match status" value="1"/>
</dbReference>
<proteinExistence type="predicted"/>
<evidence type="ECO:0000256" key="5">
    <source>
        <dbReference type="SAM" id="MobiDB-lite"/>
    </source>
</evidence>
<protein>
    <submittedName>
        <fullName evidence="8">DUF3516 domain-containing protein</fullName>
    </submittedName>
</protein>
<keyword evidence="3" id="KW-0347">Helicase</keyword>
<evidence type="ECO:0000313" key="9">
    <source>
        <dbReference type="Proteomes" id="UP001379533"/>
    </source>
</evidence>
<dbReference type="EMBL" id="CP089982">
    <property type="protein sequence ID" value="WXA99950.1"/>
    <property type="molecule type" value="Genomic_DNA"/>
</dbReference>
<evidence type="ECO:0000259" key="6">
    <source>
        <dbReference type="PROSITE" id="PS51192"/>
    </source>
</evidence>
<evidence type="ECO:0000256" key="4">
    <source>
        <dbReference type="ARBA" id="ARBA00022840"/>
    </source>
</evidence>
<feature type="region of interest" description="Disordered" evidence="5">
    <location>
        <begin position="1"/>
        <end position="24"/>
    </location>
</feature>
<dbReference type="InterPro" id="IPR027417">
    <property type="entry name" value="P-loop_NTPase"/>
</dbReference>
<feature type="compositionally biased region" description="Basic and acidic residues" evidence="5">
    <location>
        <begin position="8"/>
        <end position="24"/>
    </location>
</feature>
<organism evidence="8 9">
    <name type="scientific">Pendulispora brunnea</name>
    <dbReference type="NCBI Taxonomy" id="2905690"/>
    <lineage>
        <taxon>Bacteria</taxon>
        <taxon>Pseudomonadati</taxon>
        <taxon>Myxococcota</taxon>
        <taxon>Myxococcia</taxon>
        <taxon>Myxococcales</taxon>
        <taxon>Sorangiineae</taxon>
        <taxon>Pendulisporaceae</taxon>
        <taxon>Pendulispora</taxon>
    </lineage>
</organism>
<dbReference type="RefSeq" id="WP_394850591.1">
    <property type="nucleotide sequence ID" value="NZ_CP089982.1"/>
</dbReference>